<reference evidence="1 2" key="1">
    <citation type="submission" date="2020-12" db="EMBL/GenBank/DDBJ databases">
        <title>Comparative genome analysis of fungal antagonists Marinomonas ostreistagni 398 and M. spartinae 468.</title>
        <authorList>
            <person name="Fields J.L."/>
            <person name="Mavrodi O.V."/>
            <person name="Biber P.D."/>
            <person name="Indest K.J."/>
            <person name="Mavrodi D.V."/>
        </authorList>
    </citation>
    <scope>NUCLEOTIDE SEQUENCE [LARGE SCALE GENOMIC DNA]</scope>
    <source>
        <strain evidence="1 2">USM7</strain>
    </source>
</reference>
<gene>
    <name evidence="1" type="ORF">JHD44_05485</name>
</gene>
<keyword evidence="2" id="KW-1185">Reference proteome</keyword>
<name>A0ABS0Z8Y3_9GAMM</name>
<dbReference type="RefSeq" id="WP_199461761.1">
    <property type="nucleotide sequence ID" value="NZ_JAEMUH010000004.1"/>
</dbReference>
<dbReference type="Proteomes" id="UP000598488">
    <property type="component" value="Unassembled WGS sequence"/>
</dbReference>
<dbReference type="EMBL" id="JAEMUH010000004">
    <property type="protein sequence ID" value="MBJ7550123.1"/>
    <property type="molecule type" value="Genomic_DNA"/>
</dbReference>
<protein>
    <recommendedName>
        <fullName evidence="3">Nitrate/nitrite sensing protein domain-containing protein</fullName>
    </recommendedName>
</protein>
<evidence type="ECO:0008006" key="3">
    <source>
        <dbReference type="Google" id="ProtNLM"/>
    </source>
</evidence>
<comment type="caution">
    <text evidence="1">The sequence shown here is derived from an EMBL/GenBank/DDBJ whole genome shotgun (WGS) entry which is preliminary data.</text>
</comment>
<evidence type="ECO:0000313" key="1">
    <source>
        <dbReference type="EMBL" id="MBJ7550123.1"/>
    </source>
</evidence>
<organism evidence="1 2">
    <name type="scientific">Marinomonas ostreistagni</name>
    <dbReference type="NCBI Taxonomy" id="359209"/>
    <lineage>
        <taxon>Bacteria</taxon>
        <taxon>Pseudomonadati</taxon>
        <taxon>Pseudomonadota</taxon>
        <taxon>Gammaproteobacteria</taxon>
        <taxon>Oceanospirillales</taxon>
        <taxon>Oceanospirillaceae</taxon>
        <taxon>Marinomonas</taxon>
    </lineage>
</organism>
<sequence>MIIVISAIALCVLLSGLATLRYYLSDKKSRAMTVKGLDALRQLLEIIKLIQQHRALHSGLLNGNQEFKQKIQLIEVDLSHRFIALEQFQATSNNPFQVGIKSLKARWQQTMSQHFSSAEESFRSHSSIISRALEGLLEIADKYNLTTNADPDVRELANQMVKTVPELTESLAQVRGLSIQVASRHEISADKKLQLMYTLTRIEDRLASLQQHFPASSLSQLKDFLHIIRNGAETSSLKEQDPDFLFKESTQVIDQLYDCILKGYKTISSKVSG</sequence>
<accession>A0ABS0Z8Y3</accession>
<proteinExistence type="predicted"/>
<evidence type="ECO:0000313" key="2">
    <source>
        <dbReference type="Proteomes" id="UP000598488"/>
    </source>
</evidence>